<gene>
    <name evidence="6" type="primary">sp18-3</name>
</gene>
<dbReference type="EMBL" id="MN102342">
    <property type="protein sequence ID" value="QHA94743.1"/>
    <property type="molecule type" value="mRNA"/>
</dbReference>
<protein>
    <recommendedName>
        <fullName evidence="1">Egg-lysin</fullName>
    </recommendedName>
    <alternativeName>
        <fullName evidence="4">Sperm-lysin</fullName>
    </alternativeName>
</protein>
<dbReference type="SUPFAM" id="SSF47082">
    <property type="entry name" value="Fertilization protein"/>
    <property type="match status" value="1"/>
</dbReference>
<accession>A0A6B9KSP0</accession>
<name>A0A6B9KSP0_HALCR</name>
<dbReference type="AlphaFoldDB" id="A0A6B9KSP0"/>
<evidence type="ECO:0000313" key="6">
    <source>
        <dbReference type="EMBL" id="QHA94743.1"/>
    </source>
</evidence>
<evidence type="ECO:0000256" key="3">
    <source>
        <dbReference type="ARBA" id="ARBA00023279"/>
    </source>
</evidence>
<feature type="chain" id="PRO_5025373311" description="Egg-lysin" evidence="5">
    <location>
        <begin position="17"/>
        <end position="151"/>
    </location>
</feature>
<evidence type="ECO:0000256" key="1">
    <source>
        <dbReference type="ARBA" id="ARBA00020186"/>
    </source>
</evidence>
<proteinExistence type="evidence at transcript level"/>
<dbReference type="Gene3D" id="1.20.150.10">
    <property type="entry name" value="Fertilization protein"/>
    <property type="match status" value="1"/>
</dbReference>
<sequence precursor="true">MRSLLLLCVLVVAVHGQKISKENKSAMMVAMIKSMDMRAESLRLRLSQSGIKMTSVEFQYLQYLNRRRLLRYCMTYAKYSAFILTHRRSKLNARNFAKLGRLVAYRNRVLMLWRYYTYLIYRHGKKTTITKKMLKLVKRDPATFHCVDTPY</sequence>
<reference evidence="6" key="1">
    <citation type="journal article" date="2019" name="Elife">
        <title>Indirect sexual selection drives rapid sperm protein evolution in abalone.</title>
        <authorList>
            <person name="Wilburn D.B."/>
            <person name="Tuttle L.M."/>
            <person name="Klevit R.E."/>
            <person name="Swanson W.J."/>
        </authorList>
    </citation>
    <scope>NUCLEOTIDE SEQUENCE</scope>
</reference>
<keyword evidence="2 5" id="KW-0732">Signal</keyword>
<dbReference type="GO" id="GO:0007338">
    <property type="term" value="P:single fertilization"/>
    <property type="evidence" value="ECO:0007669"/>
    <property type="project" value="UniProtKB-KW"/>
</dbReference>
<dbReference type="Pfam" id="PF01303">
    <property type="entry name" value="Egg_lysin"/>
    <property type="match status" value="1"/>
</dbReference>
<evidence type="ECO:0000256" key="4">
    <source>
        <dbReference type="ARBA" id="ARBA00029785"/>
    </source>
</evidence>
<organism evidence="6">
    <name type="scientific">Haliotis cracherodii</name>
    <name type="common">Black abalone</name>
    <dbReference type="NCBI Taxonomy" id="6455"/>
    <lineage>
        <taxon>Eukaryota</taxon>
        <taxon>Metazoa</taxon>
        <taxon>Spiralia</taxon>
        <taxon>Lophotrochozoa</taxon>
        <taxon>Mollusca</taxon>
        <taxon>Gastropoda</taxon>
        <taxon>Vetigastropoda</taxon>
        <taxon>Lepetellida</taxon>
        <taxon>Haliotoidea</taxon>
        <taxon>Haliotidae</taxon>
        <taxon>Haliotis</taxon>
    </lineage>
</organism>
<dbReference type="InterPro" id="IPR001379">
    <property type="entry name" value="Egg_lysin"/>
</dbReference>
<feature type="signal peptide" evidence="5">
    <location>
        <begin position="1"/>
        <end position="16"/>
    </location>
</feature>
<dbReference type="InterPro" id="IPR035916">
    <property type="entry name" value="Egg_lysin_sf"/>
</dbReference>
<keyword evidence="3" id="KW-0278">Fertilization</keyword>
<evidence type="ECO:0000256" key="2">
    <source>
        <dbReference type="ARBA" id="ARBA00022729"/>
    </source>
</evidence>
<evidence type="ECO:0000256" key="5">
    <source>
        <dbReference type="SAM" id="SignalP"/>
    </source>
</evidence>